<sequence>MTILARPQFRVFAMGTEDAEFQLLFPTYRLERDVPKSGVPPTITVKEALKSVAEAFLIDVSEESAIFYAWMCAETEEGEKLSSYAPVTDGNLYDVFMMHEDAMYKIKEDEENIFIVEFVETDSETTAYVRRLGGPPSITECPRTVKISNTRITKILAMTTSRTQMRDLSRTCAASSDPLTRRRVRRLQAIRRSSKSCKTTR</sequence>
<dbReference type="AlphaFoldDB" id="A0A4U5LYN6"/>
<organism evidence="1 2">
    <name type="scientific">Steinernema carpocapsae</name>
    <name type="common">Entomopathogenic nematode</name>
    <dbReference type="NCBI Taxonomy" id="34508"/>
    <lineage>
        <taxon>Eukaryota</taxon>
        <taxon>Metazoa</taxon>
        <taxon>Ecdysozoa</taxon>
        <taxon>Nematoda</taxon>
        <taxon>Chromadorea</taxon>
        <taxon>Rhabditida</taxon>
        <taxon>Tylenchina</taxon>
        <taxon>Panagrolaimomorpha</taxon>
        <taxon>Strongyloidoidea</taxon>
        <taxon>Steinernematidae</taxon>
        <taxon>Steinernema</taxon>
    </lineage>
</organism>
<accession>A0A4U5LYN6</accession>
<name>A0A4U5LYN6_STECR</name>
<comment type="caution">
    <text evidence="1">The sequence shown here is derived from an EMBL/GenBank/DDBJ whole genome shotgun (WGS) entry which is preliminary data.</text>
</comment>
<reference evidence="1 2" key="1">
    <citation type="journal article" date="2015" name="Genome Biol.">
        <title>Comparative genomics of Steinernema reveals deeply conserved gene regulatory networks.</title>
        <authorList>
            <person name="Dillman A.R."/>
            <person name="Macchietto M."/>
            <person name="Porter C.F."/>
            <person name="Rogers A."/>
            <person name="Williams B."/>
            <person name="Antoshechkin I."/>
            <person name="Lee M.M."/>
            <person name="Goodwin Z."/>
            <person name="Lu X."/>
            <person name="Lewis E.E."/>
            <person name="Goodrich-Blair H."/>
            <person name="Stock S.P."/>
            <person name="Adams B.J."/>
            <person name="Sternberg P.W."/>
            <person name="Mortazavi A."/>
        </authorList>
    </citation>
    <scope>NUCLEOTIDE SEQUENCE [LARGE SCALE GENOMIC DNA]</scope>
    <source>
        <strain evidence="1 2">ALL</strain>
    </source>
</reference>
<proteinExistence type="predicted"/>
<dbReference type="OrthoDB" id="10644451at2759"/>
<dbReference type="Proteomes" id="UP000298663">
    <property type="component" value="Unassembled WGS sequence"/>
</dbReference>
<evidence type="ECO:0000313" key="1">
    <source>
        <dbReference type="EMBL" id="TKR61379.1"/>
    </source>
</evidence>
<reference evidence="1 2" key="2">
    <citation type="journal article" date="2019" name="G3 (Bethesda)">
        <title>Hybrid Assembly of the Genome of the Entomopathogenic Nematode Steinernema carpocapsae Identifies the X-Chromosome.</title>
        <authorList>
            <person name="Serra L."/>
            <person name="Macchietto M."/>
            <person name="Macias-Munoz A."/>
            <person name="McGill C.J."/>
            <person name="Rodriguez I.M."/>
            <person name="Rodriguez B."/>
            <person name="Murad R."/>
            <person name="Mortazavi A."/>
        </authorList>
    </citation>
    <scope>NUCLEOTIDE SEQUENCE [LARGE SCALE GENOMIC DNA]</scope>
    <source>
        <strain evidence="1 2">ALL</strain>
    </source>
</reference>
<gene>
    <name evidence="1" type="ORF">L596_028497</name>
</gene>
<keyword evidence="2" id="KW-1185">Reference proteome</keyword>
<protein>
    <submittedName>
        <fullName evidence="1">Uncharacterized protein</fullName>
    </submittedName>
</protein>
<dbReference type="EMBL" id="AZBU02000011">
    <property type="protein sequence ID" value="TKR61379.1"/>
    <property type="molecule type" value="Genomic_DNA"/>
</dbReference>
<evidence type="ECO:0000313" key="2">
    <source>
        <dbReference type="Proteomes" id="UP000298663"/>
    </source>
</evidence>